<feature type="binding site" evidence="3">
    <location>
        <position position="130"/>
    </location>
    <ligand>
        <name>a divalent metal cation</name>
        <dbReference type="ChEBI" id="CHEBI:60240"/>
    </ligand>
</feature>
<evidence type="ECO:0000256" key="2">
    <source>
        <dbReference type="ARBA" id="ARBA00022723"/>
    </source>
</evidence>
<evidence type="ECO:0000256" key="3">
    <source>
        <dbReference type="PIRSR" id="PIRSR607837-1"/>
    </source>
</evidence>
<keyword evidence="5" id="KW-1185">Reference proteome</keyword>
<evidence type="ECO:0000256" key="1">
    <source>
        <dbReference type="ARBA" id="ARBA00008635"/>
    </source>
</evidence>
<proteinExistence type="inferred from homology"/>
<sequence>MYRTVQDFVNEWSHAAVGTIKVLEAMSDEKLGQSIVEGHSSLGWLGWHLTTSPMFFAGMAGLSMEPVGDPKAIPTQASEIVTGYKTMAERLKNAAETLTDEQMVESVDTFAGPTPRGAVLRMLIDHQTHHRGQMTVLLRQAGLTVPGVIGPTREEQMKMK</sequence>
<dbReference type="Pfam" id="PF05163">
    <property type="entry name" value="DinB"/>
    <property type="match status" value="1"/>
</dbReference>
<accession>A0A9X1WKK0</accession>
<comment type="similarity">
    <text evidence="1">Belongs to the DinB family.</text>
</comment>
<dbReference type="RefSeq" id="WP_244721019.1">
    <property type="nucleotide sequence ID" value="NZ_JALIRP010000002.1"/>
</dbReference>
<dbReference type="SUPFAM" id="SSF109854">
    <property type="entry name" value="DinB/YfiT-like putative metalloenzymes"/>
    <property type="match status" value="1"/>
</dbReference>
<protein>
    <submittedName>
        <fullName evidence="4">DinB family protein</fullName>
    </submittedName>
</protein>
<feature type="binding site" evidence="3">
    <location>
        <position position="126"/>
    </location>
    <ligand>
        <name>a divalent metal cation</name>
        <dbReference type="ChEBI" id="CHEBI:60240"/>
    </ligand>
</feature>
<dbReference type="Gene3D" id="1.20.120.450">
    <property type="entry name" value="dinb family like domain"/>
    <property type="match status" value="1"/>
</dbReference>
<dbReference type="InterPro" id="IPR007837">
    <property type="entry name" value="DinB"/>
</dbReference>
<dbReference type="AlphaFoldDB" id="A0A9X1WKK0"/>
<dbReference type="InterPro" id="IPR034660">
    <property type="entry name" value="DinB/YfiT-like"/>
</dbReference>
<organism evidence="4 5">
    <name type="scientific">Paenibacillus mangrovi</name>
    <dbReference type="NCBI Taxonomy" id="2931978"/>
    <lineage>
        <taxon>Bacteria</taxon>
        <taxon>Bacillati</taxon>
        <taxon>Bacillota</taxon>
        <taxon>Bacilli</taxon>
        <taxon>Bacillales</taxon>
        <taxon>Paenibacillaceae</taxon>
        <taxon>Paenibacillus</taxon>
    </lineage>
</organism>
<name>A0A9X1WKK0_9BACL</name>
<dbReference type="Proteomes" id="UP001139347">
    <property type="component" value="Unassembled WGS sequence"/>
</dbReference>
<feature type="binding site" evidence="3">
    <location>
        <position position="48"/>
    </location>
    <ligand>
        <name>a divalent metal cation</name>
        <dbReference type="ChEBI" id="CHEBI:60240"/>
    </ligand>
</feature>
<dbReference type="EMBL" id="JALIRP010000002">
    <property type="protein sequence ID" value="MCJ8011022.1"/>
    <property type="molecule type" value="Genomic_DNA"/>
</dbReference>
<keyword evidence="2 3" id="KW-0479">Metal-binding</keyword>
<gene>
    <name evidence="4" type="ORF">MUG84_04600</name>
</gene>
<evidence type="ECO:0000313" key="4">
    <source>
        <dbReference type="EMBL" id="MCJ8011022.1"/>
    </source>
</evidence>
<evidence type="ECO:0000313" key="5">
    <source>
        <dbReference type="Proteomes" id="UP001139347"/>
    </source>
</evidence>
<reference evidence="4" key="1">
    <citation type="submission" date="2022-04" db="EMBL/GenBank/DDBJ databases">
        <title>Paenibacillus mangrovi sp. nov., a novel endophytic bacterium isolated from bark of Kandelia candel.</title>
        <authorList>
            <person name="Tuo L."/>
        </authorList>
    </citation>
    <scope>NUCLEOTIDE SEQUENCE</scope>
    <source>
        <strain evidence="4">KQZ6P-2</strain>
    </source>
</reference>
<comment type="caution">
    <text evidence="4">The sequence shown here is derived from an EMBL/GenBank/DDBJ whole genome shotgun (WGS) entry which is preliminary data.</text>
</comment>
<dbReference type="GO" id="GO:0046872">
    <property type="term" value="F:metal ion binding"/>
    <property type="evidence" value="ECO:0007669"/>
    <property type="project" value="UniProtKB-KW"/>
</dbReference>